<reference evidence="2" key="1">
    <citation type="submission" date="2021-03" db="EMBL/GenBank/DDBJ databases">
        <authorList>
            <person name="Bekaert M."/>
        </authorList>
    </citation>
    <scope>NUCLEOTIDE SEQUENCE</scope>
</reference>
<dbReference type="AlphaFoldDB" id="A0A8S3R5L7"/>
<feature type="compositionally biased region" description="Basic and acidic residues" evidence="1">
    <location>
        <begin position="127"/>
        <end position="144"/>
    </location>
</feature>
<organism evidence="2 3">
    <name type="scientific">Mytilus edulis</name>
    <name type="common">Blue mussel</name>
    <dbReference type="NCBI Taxonomy" id="6550"/>
    <lineage>
        <taxon>Eukaryota</taxon>
        <taxon>Metazoa</taxon>
        <taxon>Spiralia</taxon>
        <taxon>Lophotrochozoa</taxon>
        <taxon>Mollusca</taxon>
        <taxon>Bivalvia</taxon>
        <taxon>Autobranchia</taxon>
        <taxon>Pteriomorphia</taxon>
        <taxon>Mytilida</taxon>
        <taxon>Mytiloidea</taxon>
        <taxon>Mytilidae</taxon>
        <taxon>Mytilinae</taxon>
        <taxon>Mytilus</taxon>
    </lineage>
</organism>
<dbReference type="Proteomes" id="UP000683360">
    <property type="component" value="Unassembled WGS sequence"/>
</dbReference>
<evidence type="ECO:0000256" key="1">
    <source>
        <dbReference type="SAM" id="MobiDB-lite"/>
    </source>
</evidence>
<proteinExistence type="predicted"/>
<sequence length="176" mass="21280">MASCLQTDIYVYSFTEQTWKWLKYTASQSNANIINNNYAIYLKHTNQNHFEVVTSTQDLQNQLKSNSATNCPKNELLSKELERQIKWASNKNSNNPRENIQCIRNKASVRKQIYRKTISQQKQHITRQKDKERRRFHREQFSKHEKELVKRTDLNRKRLFRDKRTQDHKELAKRLL</sequence>
<comment type="caution">
    <text evidence="2">The sequence shown here is derived from an EMBL/GenBank/DDBJ whole genome shotgun (WGS) entry which is preliminary data.</text>
</comment>
<feature type="region of interest" description="Disordered" evidence="1">
    <location>
        <begin position="123"/>
        <end position="144"/>
    </location>
</feature>
<name>A0A8S3R5L7_MYTED</name>
<protein>
    <submittedName>
        <fullName evidence="2">Uncharacterized protein</fullName>
    </submittedName>
</protein>
<dbReference type="EMBL" id="CAJPWZ010000881">
    <property type="protein sequence ID" value="CAG2202190.1"/>
    <property type="molecule type" value="Genomic_DNA"/>
</dbReference>
<evidence type="ECO:0000313" key="3">
    <source>
        <dbReference type="Proteomes" id="UP000683360"/>
    </source>
</evidence>
<keyword evidence="3" id="KW-1185">Reference proteome</keyword>
<dbReference type="OrthoDB" id="6626362at2759"/>
<accession>A0A8S3R5L7</accession>
<evidence type="ECO:0000313" key="2">
    <source>
        <dbReference type="EMBL" id="CAG2202190.1"/>
    </source>
</evidence>
<gene>
    <name evidence="2" type="ORF">MEDL_16771</name>
</gene>